<keyword evidence="1" id="KW-1133">Transmembrane helix</keyword>
<keyword evidence="5" id="KW-1185">Reference proteome</keyword>
<sequence length="304" mass="31124">MRFTTTILTTLLLGASVTTAHAALIGPAADYNVFVFGNFTSSNSDTEGNLAAGGNVNLTNYAVASKIPGQDGGRLVAGGHVTATNGGVGDGQNGRIYADSTNLTNFTATGGVQPQTLVDFAAAESLYKGLSTSLAALTANGTTNVEWGSLNLTGTGSGLSVFSVTADQLTNTNSVNITADAGSTVLINVSGSGQIFQNGQVFLNGISKHNVLYNFSEATDLHLAGSKNPYGTILAPFADVTGGWGALDGQLIAQSFDGNIEMHNVLFEGTLPSPVPLPAAVWLFGSALGMMGGIAIKRRQRRST</sequence>
<dbReference type="RefSeq" id="WP_200388522.1">
    <property type="nucleotide sequence ID" value="NZ_NRSD01000015.1"/>
</dbReference>
<protein>
    <recommendedName>
        <fullName evidence="3">Choice-of-anchor A domain-containing protein</fullName>
    </recommendedName>
</protein>
<keyword evidence="1" id="KW-0472">Membrane</keyword>
<dbReference type="InterPro" id="IPR026588">
    <property type="entry name" value="Choice_anch_A"/>
</dbReference>
<keyword evidence="1" id="KW-0812">Transmembrane</keyword>
<accession>A0A9X1B990</accession>
<reference evidence="4 5" key="1">
    <citation type="journal article" date="2020" name="Microorganisms">
        <title>Osmotic Adaptation and Compatible Solute Biosynthesis of Phototrophic Bacteria as Revealed from Genome Analyses.</title>
        <authorList>
            <person name="Imhoff J.F."/>
            <person name="Rahn T."/>
            <person name="Kunzel S."/>
            <person name="Keller A."/>
            <person name="Neulinger S.C."/>
        </authorList>
    </citation>
    <scope>NUCLEOTIDE SEQUENCE [LARGE SCALE GENOMIC DNA]</scope>
    <source>
        <strain evidence="4 5">DSM 21303</strain>
    </source>
</reference>
<evidence type="ECO:0000313" key="4">
    <source>
        <dbReference type="EMBL" id="MBK1645709.1"/>
    </source>
</evidence>
<feature type="signal peptide" evidence="2">
    <location>
        <begin position="1"/>
        <end position="22"/>
    </location>
</feature>
<dbReference type="NCBIfam" id="TIGR04215">
    <property type="entry name" value="choice_anch_A"/>
    <property type="match status" value="1"/>
</dbReference>
<name>A0A9X1B990_9GAMM</name>
<feature type="transmembrane region" description="Helical" evidence="1">
    <location>
        <begin position="279"/>
        <end position="296"/>
    </location>
</feature>
<proteinExistence type="predicted"/>
<dbReference type="Proteomes" id="UP001138802">
    <property type="component" value="Unassembled WGS sequence"/>
</dbReference>
<evidence type="ECO:0000256" key="1">
    <source>
        <dbReference type="SAM" id="Phobius"/>
    </source>
</evidence>
<gene>
    <name evidence="4" type="ORF">CKO25_13830</name>
</gene>
<dbReference type="AlphaFoldDB" id="A0A9X1B990"/>
<organism evidence="4 5">
    <name type="scientific">Thiocapsa imhoffii</name>
    <dbReference type="NCBI Taxonomy" id="382777"/>
    <lineage>
        <taxon>Bacteria</taxon>
        <taxon>Pseudomonadati</taxon>
        <taxon>Pseudomonadota</taxon>
        <taxon>Gammaproteobacteria</taxon>
        <taxon>Chromatiales</taxon>
        <taxon>Chromatiaceae</taxon>
        <taxon>Thiocapsa</taxon>
    </lineage>
</organism>
<dbReference type="Pfam" id="PF20597">
    <property type="entry name" value="pAdhesive_15"/>
    <property type="match status" value="1"/>
</dbReference>
<evidence type="ECO:0000259" key="3">
    <source>
        <dbReference type="Pfam" id="PF20597"/>
    </source>
</evidence>
<dbReference type="EMBL" id="NRSD01000015">
    <property type="protein sequence ID" value="MBK1645709.1"/>
    <property type="molecule type" value="Genomic_DNA"/>
</dbReference>
<feature type="domain" description="Choice-of-anchor A" evidence="3">
    <location>
        <begin position="26"/>
        <end position="264"/>
    </location>
</feature>
<feature type="chain" id="PRO_5040760401" description="Choice-of-anchor A domain-containing protein" evidence="2">
    <location>
        <begin position="23"/>
        <end position="304"/>
    </location>
</feature>
<evidence type="ECO:0000313" key="5">
    <source>
        <dbReference type="Proteomes" id="UP001138802"/>
    </source>
</evidence>
<comment type="caution">
    <text evidence="4">The sequence shown here is derived from an EMBL/GenBank/DDBJ whole genome shotgun (WGS) entry which is preliminary data.</text>
</comment>
<keyword evidence="2" id="KW-0732">Signal</keyword>
<evidence type="ECO:0000256" key="2">
    <source>
        <dbReference type="SAM" id="SignalP"/>
    </source>
</evidence>